<proteinExistence type="predicted"/>
<dbReference type="AlphaFoldDB" id="A0A1R1PLU4"/>
<organism evidence="2 3">
    <name type="scientific">Zancudomyces culisetae</name>
    <name type="common">Gut fungus</name>
    <name type="synonym">Smittium culisetae</name>
    <dbReference type="NCBI Taxonomy" id="1213189"/>
    <lineage>
        <taxon>Eukaryota</taxon>
        <taxon>Fungi</taxon>
        <taxon>Fungi incertae sedis</taxon>
        <taxon>Zoopagomycota</taxon>
        <taxon>Kickxellomycotina</taxon>
        <taxon>Harpellomycetes</taxon>
        <taxon>Harpellales</taxon>
        <taxon>Legeriomycetaceae</taxon>
        <taxon>Zancudomyces</taxon>
    </lineage>
</organism>
<accession>A0A1R1PLU4</accession>
<evidence type="ECO:0000313" key="3">
    <source>
        <dbReference type="Proteomes" id="UP000188320"/>
    </source>
</evidence>
<keyword evidence="3" id="KW-1185">Reference proteome</keyword>
<reference evidence="2" key="2">
    <citation type="submission" date="2017-01" db="EMBL/GenBank/DDBJ databases">
        <authorList>
            <person name="Mah S.A."/>
            <person name="Swanson W.J."/>
            <person name="Moy G.W."/>
            <person name="Vacquier V.D."/>
        </authorList>
    </citation>
    <scope>NUCLEOTIDE SEQUENCE [LARGE SCALE GENOMIC DNA]</scope>
    <source>
        <strain evidence="2">COL-18-3</strain>
    </source>
</reference>
<gene>
    <name evidence="2" type="ORF">AX774_g4695</name>
    <name evidence="1" type="ORF">AX774_g5579</name>
</gene>
<reference evidence="3" key="1">
    <citation type="submission" date="2017-01" db="EMBL/GenBank/DDBJ databases">
        <authorList>
            <person name="Wang Y."/>
            <person name="White M."/>
            <person name="Kvist S."/>
            <person name="Moncalvo J.-M."/>
        </authorList>
    </citation>
    <scope>NUCLEOTIDE SEQUENCE [LARGE SCALE GENOMIC DNA]</scope>
    <source>
        <strain evidence="3">COL-18-3</strain>
    </source>
</reference>
<evidence type="ECO:0000313" key="1">
    <source>
        <dbReference type="EMBL" id="OMH80977.1"/>
    </source>
</evidence>
<evidence type="ECO:0000313" key="2">
    <source>
        <dbReference type="EMBL" id="OMH81842.1"/>
    </source>
</evidence>
<sequence>MWSRAFISLKTESNVTLAFVPDFWSSKYLLFALDSGFANMNIFNMAFGNTRVPISRPSITSPLEGCAELLVFPTSNPANSLCFINIISLILGNFATTPT</sequence>
<dbReference type="EMBL" id="LSSK01000805">
    <property type="protein sequence ID" value="OMH81842.1"/>
    <property type="molecule type" value="Genomic_DNA"/>
</dbReference>
<dbReference type="EMBL" id="LSSK01001024">
    <property type="protein sequence ID" value="OMH80977.1"/>
    <property type="molecule type" value="Genomic_DNA"/>
</dbReference>
<dbReference type="Proteomes" id="UP000188320">
    <property type="component" value="Unassembled WGS sequence"/>
</dbReference>
<protein>
    <submittedName>
        <fullName evidence="2">Uncharacterized protein</fullName>
    </submittedName>
</protein>
<name>A0A1R1PLU4_ZANCU</name>
<comment type="caution">
    <text evidence="2">The sequence shown here is derived from an EMBL/GenBank/DDBJ whole genome shotgun (WGS) entry which is preliminary data.</text>
</comment>